<dbReference type="InterPro" id="IPR011055">
    <property type="entry name" value="Dup_hybrid_motif"/>
</dbReference>
<sequence length="426" mass="44637">MSRTRLTFAAVLSLFLSLIFAGPAHALPAKPRFQLPFPCGQSWSLFSYAGHNPADRKIDMQRIGGTTLGSPVVAALGGTVHEWFDPGGLEIDHGNGWFTVYLHMRVRSVSPGTRVAQGQKIGEVGNVGTTDPHLHYELLYDSNGNGDGENGEIVTAAFNSVDYNMGASGQNSYSVTSHNCGASPQTVGYYNAGDATFHLSNTNASGSSNYAFGFGPVSTAVRPVVGDWNGDGKDSVGYYDTRDATFHLSNALASGSSDYAFGFGPSGSAIYPVTGDWNGDGKDSVGYYDSRDATFHLSDALASGSSNYAFGFGPVSTAVRPVVGDWNNDGKDSVGYYDTRDATFHLSNDLASGSSDYAFGFGPASPLVQPVTGDFDGNGSTTIGYHDTRDATFHLSNSLSSGSSDLAFGFGPAGAAITSVFGDWNG</sequence>
<dbReference type="EMBL" id="BOML01000030">
    <property type="protein sequence ID" value="GIE02156.1"/>
    <property type="molecule type" value="Genomic_DNA"/>
</dbReference>
<evidence type="ECO:0000313" key="3">
    <source>
        <dbReference type="EMBL" id="GIE02156.1"/>
    </source>
</evidence>
<feature type="signal peptide" evidence="1">
    <location>
        <begin position="1"/>
        <end position="26"/>
    </location>
</feature>
<dbReference type="InterPro" id="IPR050570">
    <property type="entry name" value="Cell_wall_metabolism_enzyme"/>
</dbReference>
<dbReference type="Pfam" id="PF01551">
    <property type="entry name" value="Peptidase_M23"/>
    <property type="match status" value="1"/>
</dbReference>
<dbReference type="CDD" id="cd12797">
    <property type="entry name" value="M23_peptidase"/>
    <property type="match status" value="1"/>
</dbReference>
<keyword evidence="4" id="KW-1185">Reference proteome</keyword>
<proteinExistence type="predicted"/>
<dbReference type="SUPFAM" id="SSF51261">
    <property type="entry name" value="Duplicated hybrid motif"/>
    <property type="match status" value="1"/>
</dbReference>
<dbReference type="PANTHER" id="PTHR21666:SF270">
    <property type="entry name" value="MUREIN HYDROLASE ACTIVATOR ENVC"/>
    <property type="match status" value="1"/>
</dbReference>
<evidence type="ECO:0000256" key="1">
    <source>
        <dbReference type="SAM" id="SignalP"/>
    </source>
</evidence>
<dbReference type="RefSeq" id="WP_203727925.1">
    <property type="nucleotide sequence ID" value="NZ_BAAATX010000001.1"/>
</dbReference>
<dbReference type="Proteomes" id="UP000637628">
    <property type="component" value="Unassembled WGS sequence"/>
</dbReference>
<feature type="chain" id="PRO_5047246107" description="M23ase beta-sheet core domain-containing protein" evidence="1">
    <location>
        <begin position="27"/>
        <end position="426"/>
    </location>
</feature>
<dbReference type="PANTHER" id="PTHR21666">
    <property type="entry name" value="PEPTIDASE-RELATED"/>
    <property type="match status" value="1"/>
</dbReference>
<organism evidence="3 4">
    <name type="scientific">Paractinoplanes durhamensis</name>
    <dbReference type="NCBI Taxonomy" id="113563"/>
    <lineage>
        <taxon>Bacteria</taxon>
        <taxon>Bacillati</taxon>
        <taxon>Actinomycetota</taxon>
        <taxon>Actinomycetes</taxon>
        <taxon>Micromonosporales</taxon>
        <taxon>Micromonosporaceae</taxon>
        <taxon>Paractinoplanes</taxon>
    </lineage>
</organism>
<protein>
    <recommendedName>
        <fullName evidence="2">M23ase beta-sheet core domain-containing protein</fullName>
    </recommendedName>
</protein>
<dbReference type="InterPro" id="IPR016047">
    <property type="entry name" value="M23ase_b-sheet_dom"/>
</dbReference>
<accession>A0ABQ3YX33</accession>
<reference evidence="3 4" key="1">
    <citation type="submission" date="2021-01" db="EMBL/GenBank/DDBJ databases">
        <title>Whole genome shotgun sequence of Actinoplanes durhamensis NBRC 14914.</title>
        <authorList>
            <person name="Komaki H."/>
            <person name="Tamura T."/>
        </authorList>
    </citation>
    <scope>NUCLEOTIDE SEQUENCE [LARGE SCALE GENOMIC DNA]</scope>
    <source>
        <strain evidence="3 4">NBRC 14914</strain>
    </source>
</reference>
<dbReference type="Gene3D" id="2.40.128.340">
    <property type="match status" value="1"/>
</dbReference>
<name>A0ABQ3YX33_9ACTN</name>
<dbReference type="Gene3D" id="2.70.70.10">
    <property type="entry name" value="Glucose Permease (Domain IIA)"/>
    <property type="match status" value="1"/>
</dbReference>
<gene>
    <name evidence="3" type="ORF">Adu01nite_35060</name>
</gene>
<evidence type="ECO:0000313" key="4">
    <source>
        <dbReference type="Proteomes" id="UP000637628"/>
    </source>
</evidence>
<evidence type="ECO:0000259" key="2">
    <source>
        <dbReference type="Pfam" id="PF01551"/>
    </source>
</evidence>
<feature type="domain" description="M23ase beta-sheet core" evidence="2">
    <location>
        <begin position="67"/>
        <end position="141"/>
    </location>
</feature>
<comment type="caution">
    <text evidence="3">The sequence shown here is derived from an EMBL/GenBank/DDBJ whole genome shotgun (WGS) entry which is preliminary data.</text>
</comment>
<keyword evidence="1" id="KW-0732">Signal</keyword>